<evidence type="ECO:0000256" key="1">
    <source>
        <dbReference type="ARBA" id="ARBA00004508"/>
    </source>
</evidence>
<evidence type="ECO:0000313" key="5">
    <source>
        <dbReference type="EMBL" id="GAY51994.1"/>
    </source>
</evidence>
<proteinExistence type="inferred from homology"/>
<gene>
    <name evidence="5" type="ORF">CUMW_138520</name>
</gene>
<feature type="transmembrane region" description="Helical" evidence="4">
    <location>
        <begin position="49"/>
        <end position="69"/>
    </location>
</feature>
<keyword evidence="4" id="KW-0812">Transmembrane</keyword>
<reference evidence="5 6" key="1">
    <citation type="journal article" date="2017" name="Front. Genet.">
        <title>Draft sequencing of the heterozygous diploid genome of Satsuma (Citrus unshiu Marc.) using a hybrid assembly approach.</title>
        <authorList>
            <person name="Shimizu T."/>
            <person name="Tanizawa Y."/>
            <person name="Mochizuki T."/>
            <person name="Nagasaki H."/>
            <person name="Yoshioka T."/>
            <person name="Toyoda A."/>
            <person name="Fujiyama A."/>
            <person name="Kaminuma E."/>
            <person name="Nakamura Y."/>
        </authorList>
    </citation>
    <scope>NUCLEOTIDE SEQUENCE [LARGE SCALE GENOMIC DNA]</scope>
    <source>
        <strain evidence="6">cv. Miyagawa wase</strain>
    </source>
</reference>
<comment type="similarity">
    <text evidence="2">Belongs to the UbiA prenyltransferase family.</text>
</comment>
<name>A0A2H5PI24_CITUN</name>
<protein>
    <submittedName>
        <fullName evidence="5">Uncharacterized protein</fullName>
    </submittedName>
</protein>
<feature type="transmembrane region" description="Helical" evidence="4">
    <location>
        <begin position="6"/>
        <end position="37"/>
    </location>
</feature>
<keyword evidence="6" id="KW-1185">Reference proteome</keyword>
<dbReference type="Proteomes" id="UP000236630">
    <property type="component" value="Unassembled WGS sequence"/>
</dbReference>
<dbReference type="PANTHER" id="PTHR43009">
    <property type="entry name" value="HOMOGENTISATE SOLANESYLTRANSFERASE, CHLOROPLASTIC"/>
    <property type="match status" value="1"/>
</dbReference>
<dbReference type="AlphaFoldDB" id="A0A2H5PI24"/>
<comment type="subcellular location">
    <subcellularLocation>
        <location evidence="1">Plastid</location>
        <location evidence="1">Chloroplast membrane</location>
        <topology evidence="1">Multi-pass membrane protein</topology>
    </subcellularLocation>
</comment>
<dbReference type="GO" id="GO:0016740">
    <property type="term" value="F:transferase activity"/>
    <property type="evidence" value="ECO:0007669"/>
    <property type="project" value="UniProtKB-KW"/>
</dbReference>
<dbReference type="EMBL" id="BDQV01000076">
    <property type="protein sequence ID" value="GAY51994.1"/>
    <property type="molecule type" value="Genomic_DNA"/>
</dbReference>
<evidence type="ECO:0000256" key="4">
    <source>
        <dbReference type="SAM" id="Phobius"/>
    </source>
</evidence>
<sequence length="91" mass="10087">MLSTAYGAAVLVGASSSFLLSKLVTIIGHATLLLFLWHRARNVDLSNNASIFSFYMFIWQAIILCRIPPYSFCTLRVNEELDVPAVGSSYI</sequence>
<organism evidence="5 6">
    <name type="scientific">Citrus unshiu</name>
    <name type="common">Satsuma mandarin</name>
    <name type="synonym">Citrus nobilis var. unshiu</name>
    <dbReference type="NCBI Taxonomy" id="55188"/>
    <lineage>
        <taxon>Eukaryota</taxon>
        <taxon>Viridiplantae</taxon>
        <taxon>Streptophyta</taxon>
        <taxon>Embryophyta</taxon>
        <taxon>Tracheophyta</taxon>
        <taxon>Spermatophyta</taxon>
        <taxon>Magnoliopsida</taxon>
        <taxon>eudicotyledons</taxon>
        <taxon>Gunneridae</taxon>
        <taxon>Pentapetalae</taxon>
        <taxon>rosids</taxon>
        <taxon>malvids</taxon>
        <taxon>Sapindales</taxon>
        <taxon>Rutaceae</taxon>
        <taxon>Aurantioideae</taxon>
        <taxon>Citrus</taxon>
    </lineage>
</organism>
<dbReference type="PANTHER" id="PTHR43009:SF7">
    <property type="entry name" value="HOMOGENTISATE GERANYLGERANYLTRANSFERASE, CHLOROPLASTIC"/>
    <property type="match status" value="1"/>
</dbReference>
<evidence type="ECO:0000256" key="3">
    <source>
        <dbReference type="ARBA" id="ARBA00022679"/>
    </source>
</evidence>
<accession>A0A2H5PI24</accession>
<keyword evidence="4" id="KW-1133">Transmembrane helix</keyword>
<evidence type="ECO:0000313" key="6">
    <source>
        <dbReference type="Proteomes" id="UP000236630"/>
    </source>
</evidence>
<evidence type="ECO:0000256" key="2">
    <source>
        <dbReference type="ARBA" id="ARBA00005985"/>
    </source>
</evidence>
<dbReference type="STRING" id="55188.A0A2H5PI24"/>
<keyword evidence="3" id="KW-0808">Transferase</keyword>
<comment type="caution">
    <text evidence="5">The sequence shown here is derived from an EMBL/GenBank/DDBJ whole genome shotgun (WGS) entry which is preliminary data.</text>
</comment>
<keyword evidence="4" id="KW-0472">Membrane</keyword>